<dbReference type="AlphaFoldDB" id="A0A9Q1EPQ2"/>
<keyword evidence="4" id="KW-1185">Reference proteome</keyword>
<feature type="coiled-coil region" evidence="1">
    <location>
        <begin position="13"/>
        <end position="47"/>
    </location>
</feature>
<evidence type="ECO:0000256" key="1">
    <source>
        <dbReference type="SAM" id="Coils"/>
    </source>
</evidence>
<protein>
    <submittedName>
        <fullName evidence="3">Uncharacterized protein</fullName>
    </submittedName>
</protein>
<accession>A0A9Q1EPQ2</accession>
<sequence length="94" mass="10200">MESSGEVDTETELINIKAELRTMEGEIHRLLEQQMRLNSRMAMLEAAGAGATRMAGAAIHSGPNAGSDEDESQGRSSAGRVQRFSPLHPRMEFG</sequence>
<name>A0A9Q1EPQ2_SYNKA</name>
<gene>
    <name evidence="3" type="ORF">SKAU_G00326560</name>
</gene>
<dbReference type="EMBL" id="JAINUF010000014">
    <property type="protein sequence ID" value="KAJ8342728.1"/>
    <property type="molecule type" value="Genomic_DNA"/>
</dbReference>
<evidence type="ECO:0000256" key="2">
    <source>
        <dbReference type="SAM" id="MobiDB-lite"/>
    </source>
</evidence>
<proteinExistence type="predicted"/>
<reference evidence="3" key="1">
    <citation type="journal article" date="2023" name="Science">
        <title>Genome structures resolve the early diversification of teleost fishes.</title>
        <authorList>
            <person name="Parey E."/>
            <person name="Louis A."/>
            <person name="Montfort J."/>
            <person name="Bouchez O."/>
            <person name="Roques C."/>
            <person name="Iampietro C."/>
            <person name="Lluch J."/>
            <person name="Castinel A."/>
            <person name="Donnadieu C."/>
            <person name="Desvignes T."/>
            <person name="Floi Bucao C."/>
            <person name="Jouanno E."/>
            <person name="Wen M."/>
            <person name="Mejri S."/>
            <person name="Dirks R."/>
            <person name="Jansen H."/>
            <person name="Henkel C."/>
            <person name="Chen W.J."/>
            <person name="Zahm M."/>
            <person name="Cabau C."/>
            <person name="Klopp C."/>
            <person name="Thompson A.W."/>
            <person name="Robinson-Rechavi M."/>
            <person name="Braasch I."/>
            <person name="Lecointre G."/>
            <person name="Bobe J."/>
            <person name="Postlethwait J.H."/>
            <person name="Berthelot C."/>
            <person name="Roest Crollius H."/>
            <person name="Guiguen Y."/>
        </authorList>
    </citation>
    <scope>NUCLEOTIDE SEQUENCE</scope>
    <source>
        <strain evidence="3">WJC10195</strain>
    </source>
</reference>
<dbReference type="Proteomes" id="UP001152622">
    <property type="component" value="Chromosome 14"/>
</dbReference>
<organism evidence="3 4">
    <name type="scientific">Synaphobranchus kaupii</name>
    <name type="common">Kaup's arrowtooth eel</name>
    <dbReference type="NCBI Taxonomy" id="118154"/>
    <lineage>
        <taxon>Eukaryota</taxon>
        <taxon>Metazoa</taxon>
        <taxon>Chordata</taxon>
        <taxon>Craniata</taxon>
        <taxon>Vertebrata</taxon>
        <taxon>Euteleostomi</taxon>
        <taxon>Actinopterygii</taxon>
        <taxon>Neopterygii</taxon>
        <taxon>Teleostei</taxon>
        <taxon>Anguilliformes</taxon>
        <taxon>Synaphobranchidae</taxon>
        <taxon>Synaphobranchus</taxon>
    </lineage>
</organism>
<evidence type="ECO:0000313" key="4">
    <source>
        <dbReference type="Proteomes" id="UP001152622"/>
    </source>
</evidence>
<comment type="caution">
    <text evidence="3">The sequence shown here is derived from an EMBL/GenBank/DDBJ whole genome shotgun (WGS) entry which is preliminary data.</text>
</comment>
<keyword evidence="1" id="KW-0175">Coiled coil</keyword>
<evidence type="ECO:0000313" key="3">
    <source>
        <dbReference type="EMBL" id="KAJ8342728.1"/>
    </source>
</evidence>
<feature type="region of interest" description="Disordered" evidence="2">
    <location>
        <begin position="56"/>
        <end position="94"/>
    </location>
</feature>